<protein>
    <submittedName>
        <fullName evidence="3">UDP-GlcNAc:betaGal beta-1,3-N-acetylglucosaminyltransferase-like protein 1-like</fullName>
    </submittedName>
</protein>
<accession>A0ABM0GWQ2</accession>
<sequence length="352" mass="40120">MEEHDTIDVTIVLPVYNAEEWLDECLQSISLQPKCFRGTIQLSVFNDSSTDTSAEILESWKPKLEDAGISVVIGSHHSKSPLGVGFAKNKAVGQSHGRFLCFQDADDVMEEERIELQYGEAKIHSSSIIGCRFRRSPADSTKRYTKWCNNLTQKQLIMQVYTSHGPTVIMPTWFCSREVFNKVGGFNEEGKGVPEDLIFFLEHLKQGGSVYRVDRCLLMYRYHPQAATHSVHCDTIWKIRMSAIQERVLSQWGSLTIWNAGKQGRKFYRSLTEKNKKKVIAFCDVDIKKIRKGVYNYEESQETPKPQIPILHFSDAKPPFIICVKLDLTGGGFESNLSSMNLKEGIDYYHFG</sequence>
<name>A0ABM0GWQ2_SACKO</name>
<dbReference type="RefSeq" id="XP_002739011.1">
    <property type="nucleotide sequence ID" value="XM_002738965.2"/>
</dbReference>
<dbReference type="SUPFAM" id="SSF53448">
    <property type="entry name" value="Nucleotide-diphospho-sugar transferases"/>
    <property type="match status" value="1"/>
</dbReference>
<evidence type="ECO:0000313" key="2">
    <source>
        <dbReference type="Proteomes" id="UP000694865"/>
    </source>
</evidence>
<evidence type="ECO:0000313" key="3">
    <source>
        <dbReference type="RefSeq" id="XP_002739011.1"/>
    </source>
</evidence>
<dbReference type="Proteomes" id="UP000694865">
    <property type="component" value="Unplaced"/>
</dbReference>
<keyword evidence="2" id="KW-1185">Reference proteome</keyword>
<gene>
    <name evidence="3" type="primary">LOC100376892</name>
</gene>
<dbReference type="PANTHER" id="PTHR22916:SF3">
    <property type="entry name" value="UDP-GLCNAC:BETAGAL BETA-1,3-N-ACETYLGLUCOSAMINYLTRANSFERASE-LIKE PROTEIN 1"/>
    <property type="match status" value="1"/>
</dbReference>
<dbReference type="Pfam" id="PF00535">
    <property type="entry name" value="Glycos_transf_2"/>
    <property type="match status" value="1"/>
</dbReference>
<feature type="domain" description="Glycosyltransferase 2-like" evidence="1">
    <location>
        <begin position="10"/>
        <end position="183"/>
    </location>
</feature>
<proteinExistence type="predicted"/>
<dbReference type="GeneID" id="100376892"/>
<dbReference type="PANTHER" id="PTHR22916">
    <property type="entry name" value="GLYCOSYLTRANSFERASE"/>
    <property type="match status" value="1"/>
</dbReference>
<dbReference type="Gene3D" id="3.90.550.10">
    <property type="entry name" value="Spore Coat Polysaccharide Biosynthesis Protein SpsA, Chain A"/>
    <property type="match status" value="1"/>
</dbReference>
<organism evidence="2 3">
    <name type="scientific">Saccoglossus kowalevskii</name>
    <name type="common">Acorn worm</name>
    <dbReference type="NCBI Taxonomy" id="10224"/>
    <lineage>
        <taxon>Eukaryota</taxon>
        <taxon>Metazoa</taxon>
        <taxon>Hemichordata</taxon>
        <taxon>Enteropneusta</taxon>
        <taxon>Harrimaniidae</taxon>
        <taxon>Saccoglossus</taxon>
    </lineage>
</organism>
<reference evidence="3" key="1">
    <citation type="submission" date="2025-08" db="UniProtKB">
        <authorList>
            <consortium name="RefSeq"/>
        </authorList>
    </citation>
    <scope>IDENTIFICATION</scope>
    <source>
        <tissue evidence="3">Testes</tissue>
    </source>
</reference>
<dbReference type="InterPro" id="IPR001173">
    <property type="entry name" value="Glyco_trans_2-like"/>
</dbReference>
<evidence type="ECO:0000259" key="1">
    <source>
        <dbReference type="Pfam" id="PF00535"/>
    </source>
</evidence>
<dbReference type="InterPro" id="IPR029044">
    <property type="entry name" value="Nucleotide-diphossugar_trans"/>
</dbReference>